<dbReference type="NCBIfam" id="TIGR01525">
    <property type="entry name" value="ATPase-IB_hvy"/>
    <property type="match status" value="1"/>
</dbReference>
<evidence type="ECO:0000256" key="9">
    <source>
        <dbReference type="ARBA" id="ARBA00022842"/>
    </source>
</evidence>
<dbReference type="AlphaFoldDB" id="A0A7X1E9L7"/>
<organism evidence="17 18">
    <name type="scientific">Pelagicoccus albus</name>
    <dbReference type="NCBI Taxonomy" id="415222"/>
    <lineage>
        <taxon>Bacteria</taxon>
        <taxon>Pseudomonadati</taxon>
        <taxon>Verrucomicrobiota</taxon>
        <taxon>Opitutia</taxon>
        <taxon>Puniceicoccales</taxon>
        <taxon>Pelagicoccaceae</taxon>
        <taxon>Pelagicoccus</taxon>
    </lineage>
</organism>
<feature type="transmembrane region" description="Helical" evidence="14">
    <location>
        <begin position="616"/>
        <end position="635"/>
    </location>
</feature>
<comment type="subcellular location">
    <subcellularLocation>
        <location evidence="1">Cell membrane</location>
        <topology evidence="1">Multi-pass membrane protein</topology>
    </subcellularLocation>
</comment>
<evidence type="ECO:0000256" key="10">
    <source>
        <dbReference type="ARBA" id="ARBA00022967"/>
    </source>
</evidence>
<dbReference type="PANTHER" id="PTHR43079:SF1">
    <property type="entry name" value="CADMIUM_ZINC-TRANSPORTING ATPASE HMA1, CHLOROPLASTIC-RELATED"/>
    <property type="match status" value="1"/>
</dbReference>
<comment type="caution">
    <text evidence="17">The sequence shown here is derived from an EMBL/GenBank/DDBJ whole genome shotgun (WGS) entry which is preliminary data.</text>
</comment>
<evidence type="ECO:0000313" key="18">
    <source>
        <dbReference type="Proteomes" id="UP000526501"/>
    </source>
</evidence>
<keyword evidence="13 14" id="KW-0472">Membrane</keyword>
<evidence type="ECO:0000256" key="5">
    <source>
        <dbReference type="ARBA" id="ARBA00022692"/>
    </source>
</evidence>
<evidence type="ECO:0000256" key="4">
    <source>
        <dbReference type="ARBA" id="ARBA00022475"/>
    </source>
</evidence>
<dbReference type="InterPro" id="IPR027256">
    <property type="entry name" value="P-typ_ATPase_IB"/>
</dbReference>
<dbReference type="Gene3D" id="3.40.50.1000">
    <property type="entry name" value="HAD superfamily/HAD-like"/>
    <property type="match status" value="1"/>
</dbReference>
<dbReference type="SFLD" id="SFLDG00002">
    <property type="entry name" value="C1.7:_P-type_atpase_like"/>
    <property type="match status" value="1"/>
</dbReference>
<name>A0A7X1E9L7_9BACT</name>
<dbReference type="InterPro" id="IPR044492">
    <property type="entry name" value="P_typ_ATPase_HD_dom"/>
</dbReference>
<dbReference type="SFLD" id="SFLDS00003">
    <property type="entry name" value="Haloacid_Dehalogenase"/>
    <property type="match status" value="1"/>
</dbReference>
<protein>
    <submittedName>
        <fullName evidence="17">Heavy metal translocating P-type ATPase</fullName>
    </submittedName>
</protein>
<dbReference type="GO" id="GO:0016887">
    <property type="term" value="F:ATP hydrolysis activity"/>
    <property type="evidence" value="ECO:0007669"/>
    <property type="project" value="InterPro"/>
</dbReference>
<dbReference type="SUPFAM" id="SSF81653">
    <property type="entry name" value="Calcium ATPase, transduction domain A"/>
    <property type="match status" value="1"/>
</dbReference>
<dbReference type="GO" id="GO:0030001">
    <property type="term" value="P:metal ion transport"/>
    <property type="evidence" value="ECO:0007669"/>
    <property type="project" value="UniProtKB-ARBA"/>
</dbReference>
<evidence type="ECO:0000256" key="3">
    <source>
        <dbReference type="ARBA" id="ARBA00022448"/>
    </source>
</evidence>
<dbReference type="FunFam" id="2.70.150.10:FF:000002">
    <property type="entry name" value="Copper-transporting ATPase 1, putative"/>
    <property type="match status" value="1"/>
</dbReference>
<keyword evidence="18" id="KW-1185">Reference proteome</keyword>
<dbReference type="InterPro" id="IPR008250">
    <property type="entry name" value="ATPase_P-typ_transduc_dom_A_sf"/>
</dbReference>
<dbReference type="NCBIfam" id="TIGR01494">
    <property type="entry name" value="ATPase_P-type"/>
    <property type="match status" value="2"/>
</dbReference>
<dbReference type="PROSITE" id="PS00154">
    <property type="entry name" value="ATPASE_E1_E2"/>
    <property type="match status" value="1"/>
</dbReference>
<evidence type="ECO:0000256" key="11">
    <source>
        <dbReference type="ARBA" id="ARBA00022989"/>
    </source>
</evidence>
<dbReference type="Pfam" id="PF00702">
    <property type="entry name" value="Hydrolase"/>
    <property type="match status" value="1"/>
</dbReference>
<evidence type="ECO:0000259" key="16">
    <source>
        <dbReference type="Pfam" id="PF00122"/>
    </source>
</evidence>
<evidence type="ECO:0000256" key="12">
    <source>
        <dbReference type="ARBA" id="ARBA00023065"/>
    </source>
</evidence>
<dbReference type="GO" id="GO:0005524">
    <property type="term" value="F:ATP binding"/>
    <property type="evidence" value="ECO:0007669"/>
    <property type="project" value="UniProtKB-UniRule"/>
</dbReference>
<feature type="transmembrane region" description="Helical" evidence="14">
    <location>
        <begin position="290"/>
        <end position="315"/>
    </location>
</feature>
<dbReference type="InterPro" id="IPR023298">
    <property type="entry name" value="ATPase_P-typ_TM_dom_sf"/>
</dbReference>
<dbReference type="InterPro" id="IPR036412">
    <property type="entry name" value="HAD-like_sf"/>
</dbReference>
<keyword evidence="3" id="KW-0813">Transport</keyword>
<evidence type="ECO:0000256" key="6">
    <source>
        <dbReference type="ARBA" id="ARBA00022723"/>
    </source>
</evidence>
<dbReference type="InterPro" id="IPR051949">
    <property type="entry name" value="Cation_Transport_ATPase"/>
</dbReference>
<keyword evidence="10" id="KW-1278">Translocase</keyword>
<accession>A0A7X1E9L7</accession>
<evidence type="ECO:0000313" key="17">
    <source>
        <dbReference type="EMBL" id="MBC2607323.1"/>
    </source>
</evidence>
<feature type="region of interest" description="Disordered" evidence="15">
    <location>
        <begin position="1"/>
        <end position="25"/>
    </location>
</feature>
<dbReference type="Proteomes" id="UP000526501">
    <property type="component" value="Unassembled WGS sequence"/>
</dbReference>
<dbReference type="GO" id="GO:0019829">
    <property type="term" value="F:ATPase-coupled monoatomic cation transmembrane transporter activity"/>
    <property type="evidence" value="ECO:0007669"/>
    <property type="project" value="InterPro"/>
</dbReference>
<sequence>MKTEVCSPSPSEGELKPQDTPITEGKQKSSWELRLMLTCGATLAAGILLETLNSDPLVSQALYTICYLSGGYFGLRESLASLRKGEVDVDLLMVLAALGAAYVGAPFEGGMLLFLFSLSNVLQNHALDRSRQAIQALMQLRPTEVLCKVGERFERVAVDSVKIGTIARLKPGERIALDGEVTEGHGSVDESSLTGEALPVYKESGSKLFAGTINQTGSLLYRVTSPSSESTLTRIIAMVEHAQARKAKTERFLEKAERYYAVAIILFTLGLIIIPPTLAGADLSSSFYRAMTVMVVASPCALVISTPAAFLSAIAGAARQGILFKGGVHLERLAAVDIVAFDKTGTLTSGKPTLQSAVAFPLGIHGEADQEKRKLKLIQIAASLENHSEHPIAGAIQEAALKAGLESLDIQNFEAILGKGARATVAGMDCFIGSPSLFKELGGTLQVAEEALVAEALSHGETTLLLAQSKPDGTFKTALGMLTVADNIREDTADAIERLKTIGVERIVMLTGDAHQVAETTARLLGIDEVRSELLPQDKLRIIQELNEQGKVAMVGDGVNDAPALAAAHVGIAMGAAGTDVAMETADVVLLSNRLNRLAAALNLARRSRAIVAQNLSFALLVIVILVSFSLSIGIPLPLGVVGHEGSTVLVCLNGLRLLAIKNRSN</sequence>
<dbReference type="GO" id="GO:0046872">
    <property type="term" value="F:metal ion binding"/>
    <property type="evidence" value="ECO:0007669"/>
    <property type="project" value="UniProtKB-KW"/>
</dbReference>
<keyword evidence="11 14" id="KW-1133">Transmembrane helix</keyword>
<dbReference type="SUPFAM" id="SSF56784">
    <property type="entry name" value="HAD-like"/>
    <property type="match status" value="1"/>
</dbReference>
<evidence type="ECO:0000256" key="7">
    <source>
        <dbReference type="ARBA" id="ARBA00022741"/>
    </source>
</evidence>
<keyword evidence="9" id="KW-0460">Magnesium</keyword>
<keyword evidence="6 14" id="KW-0479">Metal-binding</keyword>
<evidence type="ECO:0000256" key="14">
    <source>
        <dbReference type="RuleBase" id="RU362081"/>
    </source>
</evidence>
<dbReference type="Gene3D" id="3.40.1110.10">
    <property type="entry name" value="Calcium-transporting ATPase, cytoplasmic domain N"/>
    <property type="match status" value="1"/>
</dbReference>
<dbReference type="InterPro" id="IPR023299">
    <property type="entry name" value="ATPase_P-typ_cyto_dom_N"/>
</dbReference>
<dbReference type="InterPro" id="IPR001757">
    <property type="entry name" value="P_typ_ATPase"/>
</dbReference>
<keyword evidence="12" id="KW-0406">Ion transport</keyword>
<dbReference type="PANTHER" id="PTHR43079">
    <property type="entry name" value="PROBABLE CADMIUM/ZINC-TRANSPORTING ATPASE HMA1"/>
    <property type="match status" value="1"/>
</dbReference>
<dbReference type="FunFam" id="3.40.50.1000:FF:000020">
    <property type="entry name" value="Probable cation-transporting P-type ATPase"/>
    <property type="match status" value="1"/>
</dbReference>
<keyword evidence="8 14" id="KW-0067">ATP-binding</keyword>
<gene>
    <name evidence="17" type="ORF">H5P27_14825</name>
</gene>
<evidence type="ECO:0000256" key="2">
    <source>
        <dbReference type="ARBA" id="ARBA00006024"/>
    </source>
</evidence>
<feature type="compositionally biased region" description="Polar residues" evidence="15">
    <location>
        <begin position="1"/>
        <end position="10"/>
    </location>
</feature>
<evidence type="ECO:0000256" key="15">
    <source>
        <dbReference type="SAM" id="MobiDB-lite"/>
    </source>
</evidence>
<evidence type="ECO:0000256" key="8">
    <source>
        <dbReference type="ARBA" id="ARBA00022840"/>
    </source>
</evidence>
<evidence type="ECO:0000256" key="13">
    <source>
        <dbReference type="ARBA" id="ARBA00023136"/>
    </source>
</evidence>
<dbReference type="RefSeq" id="WP_185661172.1">
    <property type="nucleotide sequence ID" value="NZ_JACHVC010000012.1"/>
</dbReference>
<keyword evidence="5 14" id="KW-0812">Transmembrane</keyword>
<reference evidence="17 18" key="1">
    <citation type="submission" date="2020-07" db="EMBL/GenBank/DDBJ databases">
        <authorList>
            <person name="Feng X."/>
        </authorList>
    </citation>
    <scope>NUCLEOTIDE SEQUENCE [LARGE SCALE GENOMIC DNA]</scope>
    <source>
        <strain evidence="17 18">JCM23202</strain>
    </source>
</reference>
<comment type="similarity">
    <text evidence="2 14">Belongs to the cation transport ATPase (P-type) (TC 3.A.3) family. Type IB subfamily.</text>
</comment>
<keyword evidence="4 14" id="KW-1003">Cell membrane</keyword>
<proteinExistence type="inferred from homology"/>
<feature type="transmembrane region" description="Helical" evidence="14">
    <location>
        <begin position="111"/>
        <end position="127"/>
    </location>
</feature>
<feature type="domain" description="P-type ATPase A" evidence="16">
    <location>
        <begin position="140"/>
        <end position="240"/>
    </location>
</feature>
<dbReference type="EMBL" id="JACHVC010000012">
    <property type="protein sequence ID" value="MBC2607323.1"/>
    <property type="molecule type" value="Genomic_DNA"/>
</dbReference>
<dbReference type="InterPro" id="IPR018303">
    <property type="entry name" value="ATPase_P-typ_P_site"/>
</dbReference>
<dbReference type="GO" id="GO:0005886">
    <property type="term" value="C:plasma membrane"/>
    <property type="evidence" value="ECO:0007669"/>
    <property type="project" value="UniProtKB-SubCell"/>
</dbReference>
<dbReference type="InterPro" id="IPR059000">
    <property type="entry name" value="ATPase_P-type_domA"/>
</dbReference>
<dbReference type="InterPro" id="IPR023214">
    <property type="entry name" value="HAD_sf"/>
</dbReference>
<evidence type="ECO:0000256" key="1">
    <source>
        <dbReference type="ARBA" id="ARBA00004651"/>
    </source>
</evidence>
<dbReference type="PRINTS" id="PR00941">
    <property type="entry name" value="CDATPASE"/>
</dbReference>
<dbReference type="PRINTS" id="PR00119">
    <property type="entry name" value="CATATPASE"/>
</dbReference>
<keyword evidence="7 14" id="KW-0547">Nucleotide-binding</keyword>
<dbReference type="SFLD" id="SFLDF00027">
    <property type="entry name" value="p-type_atpase"/>
    <property type="match status" value="1"/>
</dbReference>
<dbReference type="SUPFAM" id="SSF81665">
    <property type="entry name" value="Calcium ATPase, transmembrane domain M"/>
    <property type="match status" value="1"/>
</dbReference>
<dbReference type="Pfam" id="PF00122">
    <property type="entry name" value="E1-E2_ATPase"/>
    <property type="match status" value="1"/>
</dbReference>
<dbReference type="Gene3D" id="2.70.150.10">
    <property type="entry name" value="Calcium-transporting ATPase, cytoplasmic transduction domain A"/>
    <property type="match status" value="1"/>
</dbReference>
<feature type="transmembrane region" description="Helical" evidence="14">
    <location>
        <begin position="259"/>
        <end position="278"/>
    </location>
</feature>